<keyword evidence="4 10" id="KW-0067">ATP-binding</keyword>
<dbReference type="PANTHER" id="PTHR24221:SF654">
    <property type="entry name" value="ATP-BINDING CASSETTE SUB-FAMILY B MEMBER 6"/>
    <property type="match status" value="1"/>
</dbReference>
<dbReference type="Pfam" id="PF00664">
    <property type="entry name" value="ABC_membrane"/>
    <property type="match status" value="1"/>
</dbReference>
<evidence type="ECO:0000256" key="2">
    <source>
        <dbReference type="ARBA" id="ARBA00022692"/>
    </source>
</evidence>
<dbReference type="RefSeq" id="WP_255851994.1">
    <property type="nucleotide sequence ID" value="NZ_CP073347.1"/>
</dbReference>
<dbReference type="Pfam" id="PF00005">
    <property type="entry name" value="ABC_tran"/>
    <property type="match status" value="1"/>
</dbReference>
<dbReference type="EMBL" id="CP073347">
    <property type="protein sequence ID" value="UTW09995.1"/>
    <property type="molecule type" value="Genomic_DNA"/>
</dbReference>
<dbReference type="SMART" id="SM00382">
    <property type="entry name" value="AAA"/>
    <property type="match status" value="1"/>
</dbReference>
<feature type="transmembrane region" description="Helical" evidence="7">
    <location>
        <begin position="291"/>
        <end position="309"/>
    </location>
</feature>
<dbReference type="PROSITE" id="PS50929">
    <property type="entry name" value="ABC_TM1F"/>
    <property type="match status" value="1"/>
</dbReference>
<name>A0ABY5HFE8_9GAMM</name>
<dbReference type="InterPro" id="IPR036640">
    <property type="entry name" value="ABC1_TM_sf"/>
</dbReference>
<feature type="domain" description="ABC transporter" evidence="8">
    <location>
        <begin position="360"/>
        <end position="597"/>
    </location>
</feature>
<dbReference type="InterPro" id="IPR027417">
    <property type="entry name" value="P-loop_NTPase"/>
</dbReference>
<dbReference type="Gene3D" id="1.20.1560.10">
    <property type="entry name" value="ABC transporter type 1, transmembrane domain"/>
    <property type="match status" value="1"/>
</dbReference>
<feature type="transmembrane region" description="Helical" evidence="7">
    <location>
        <begin position="266"/>
        <end position="285"/>
    </location>
</feature>
<dbReference type="GO" id="GO:0005524">
    <property type="term" value="F:ATP binding"/>
    <property type="evidence" value="ECO:0007669"/>
    <property type="project" value="UniProtKB-KW"/>
</dbReference>
<evidence type="ECO:0000256" key="6">
    <source>
        <dbReference type="ARBA" id="ARBA00023136"/>
    </source>
</evidence>
<feature type="transmembrane region" description="Helical" evidence="7">
    <location>
        <begin position="21"/>
        <end position="46"/>
    </location>
</feature>
<evidence type="ECO:0000259" key="9">
    <source>
        <dbReference type="PROSITE" id="PS50929"/>
    </source>
</evidence>
<dbReference type="InterPro" id="IPR039421">
    <property type="entry name" value="Type_1_exporter"/>
</dbReference>
<comment type="subcellular location">
    <subcellularLocation>
        <location evidence="1">Cell membrane</location>
        <topology evidence="1">Multi-pass membrane protein</topology>
    </subcellularLocation>
</comment>
<evidence type="ECO:0000313" key="11">
    <source>
        <dbReference type="Proteomes" id="UP001058461"/>
    </source>
</evidence>
<dbReference type="InterPro" id="IPR003439">
    <property type="entry name" value="ABC_transporter-like_ATP-bd"/>
</dbReference>
<dbReference type="PANTHER" id="PTHR24221">
    <property type="entry name" value="ATP-BINDING CASSETTE SUB-FAMILY B"/>
    <property type="match status" value="1"/>
</dbReference>
<keyword evidence="5 7" id="KW-1133">Transmembrane helix</keyword>
<keyword evidence="3" id="KW-0547">Nucleotide-binding</keyword>
<organism evidence="10 11">
    <name type="scientific">Marinobacterium rhizophilum</name>
    <dbReference type="NCBI Taxonomy" id="420402"/>
    <lineage>
        <taxon>Bacteria</taxon>
        <taxon>Pseudomonadati</taxon>
        <taxon>Pseudomonadota</taxon>
        <taxon>Gammaproteobacteria</taxon>
        <taxon>Oceanospirillales</taxon>
        <taxon>Oceanospirillaceae</taxon>
        <taxon>Marinobacterium</taxon>
    </lineage>
</organism>
<evidence type="ECO:0000256" key="4">
    <source>
        <dbReference type="ARBA" id="ARBA00022840"/>
    </source>
</evidence>
<sequence length="598" mass="65654">MLSSLKELYSLLTHDQRKGLLRLQCLIGLTAVAEMASIFSIGPFMALVADMSHLQGDGILAQLYRASALGSPEDFLFWLGVGVLGALTVAACVSMYSNWRLAYYGQQLGAELSTRLYRHYMQQCWLFHASGNSSQLINKINGECIRLTNQVITQFLQLNARAILALVIAVAILIYNPLVALMGIGLFAAAYLLLYRIVRRRLVANGQIVTKTNRERMKLMQEGFGGIKDTLLLGRQADFNERYSAANQAFGRAQGTNTVMAQVPRYAMELVAFGAIIMLVLYLLRSNQGDLGTVLPVLAVYALAGFKLLPAFQHIYASAATLRSNLAAFDNLKVDLEASRKAVVDKPAEAQGRKVARKQISLENVRFRYPGKDEWALDNLTLTLPLNQVIGVVGASGSGKSTAIDILLGLIEPDEGSLCIDGQPLRSDELRAWQNNIGYVPQSIFLADASIRENIAFGLPLTGIDDERVERAARMAHLDDLLGRLPLGLNTLVGERGVQLSGGERQRIGIARALYDDADVLVLDEATSALDGITERLVMDAIHDFSGHKTIIIIAHRLSTVKSCNRIYLMDNGVVVDSGVYDELALRNEIFQRMTEHA</sequence>
<keyword evidence="11" id="KW-1185">Reference proteome</keyword>
<dbReference type="InterPro" id="IPR017871">
    <property type="entry name" value="ABC_transporter-like_CS"/>
</dbReference>
<gene>
    <name evidence="10" type="ORF">KDW95_11740</name>
</gene>
<dbReference type="PROSITE" id="PS00211">
    <property type="entry name" value="ABC_TRANSPORTER_1"/>
    <property type="match status" value="1"/>
</dbReference>
<evidence type="ECO:0000259" key="8">
    <source>
        <dbReference type="PROSITE" id="PS50893"/>
    </source>
</evidence>
<feature type="domain" description="ABC transmembrane type-1" evidence="9">
    <location>
        <begin position="41"/>
        <end position="299"/>
    </location>
</feature>
<keyword evidence="2 7" id="KW-0812">Transmembrane</keyword>
<evidence type="ECO:0000313" key="10">
    <source>
        <dbReference type="EMBL" id="UTW09995.1"/>
    </source>
</evidence>
<evidence type="ECO:0000256" key="3">
    <source>
        <dbReference type="ARBA" id="ARBA00022741"/>
    </source>
</evidence>
<keyword evidence="6 7" id="KW-0472">Membrane</keyword>
<dbReference type="InterPro" id="IPR011527">
    <property type="entry name" value="ABC1_TM_dom"/>
</dbReference>
<proteinExistence type="predicted"/>
<protein>
    <submittedName>
        <fullName evidence="10">ABC transporter ATP-binding protein</fullName>
    </submittedName>
</protein>
<evidence type="ECO:0000256" key="5">
    <source>
        <dbReference type="ARBA" id="ARBA00022989"/>
    </source>
</evidence>
<dbReference type="Proteomes" id="UP001058461">
    <property type="component" value="Chromosome"/>
</dbReference>
<dbReference type="SUPFAM" id="SSF90123">
    <property type="entry name" value="ABC transporter transmembrane region"/>
    <property type="match status" value="1"/>
</dbReference>
<accession>A0ABY5HFE8</accession>
<dbReference type="Gene3D" id="3.40.50.300">
    <property type="entry name" value="P-loop containing nucleotide triphosphate hydrolases"/>
    <property type="match status" value="1"/>
</dbReference>
<feature type="transmembrane region" description="Helical" evidence="7">
    <location>
        <begin position="155"/>
        <end position="174"/>
    </location>
</feature>
<evidence type="ECO:0000256" key="7">
    <source>
        <dbReference type="SAM" id="Phobius"/>
    </source>
</evidence>
<dbReference type="PROSITE" id="PS50893">
    <property type="entry name" value="ABC_TRANSPORTER_2"/>
    <property type="match status" value="1"/>
</dbReference>
<dbReference type="SUPFAM" id="SSF52540">
    <property type="entry name" value="P-loop containing nucleoside triphosphate hydrolases"/>
    <property type="match status" value="1"/>
</dbReference>
<evidence type="ECO:0000256" key="1">
    <source>
        <dbReference type="ARBA" id="ARBA00004651"/>
    </source>
</evidence>
<dbReference type="InterPro" id="IPR003593">
    <property type="entry name" value="AAA+_ATPase"/>
</dbReference>
<feature type="transmembrane region" description="Helical" evidence="7">
    <location>
        <begin position="75"/>
        <end position="96"/>
    </location>
</feature>
<reference evidence="10" key="1">
    <citation type="submission" date="2021-04" db="EMBL/GenBank/DDBJ databases">
        <title>Oceanospirillales bacteria with DddD are important DMSP degraders in coastal seawater.</title>
        <authorList>
            <person name="Liu J."/>
        </authorList>
    </citation>
    <scope>NUCLEOTIDE SEQUENCE</scope>
    <source>
        <strain evidence="10">D13-1</strain>
    </source>
</reference>